<feature type="transmembrane region" description="Helical" evidence="6">
    <location>
        <begin position="63"/>
        <end position="81"/>
    </location>
</feature>
<evidence type="ECO:0000256" key="6">
    <source>
        <dbReference type="SAM" id="Phobius"/>
    </source>
</evidence>
<keyword evidence="8" id="KW-1185">Reference proteome</keyword>
<dbReference type="InterPro" id="IPR010573">
    <property type="entry name" value="MFS_Str1/Tri12-like"/>
</dbReference>
<evidence type="ECO:0008006" key="9">
    <source>
        <dbReference type="Google" id="ProtNLM"/>
    </source>
</evidence>
<sequence>MFQGLFGSIFGIAMVMGPLIGGGLTDSGSWRWCFYINLPIKAPPKAQSKHVSFLTQLKRLDPLSIFFFVPSIASLLLALQWDGSTYSWSNGRVIAFFIDFGILMLTFAIVQIYMPETATIPARIITQRSIFFRILYTFFTSGGMVLMIYYLPIWCM</sequence>
<dbReference type="InterPro" id="IPR036259">
    <property type="entry name" value="MFS_trans_sf"/>
</dbReference>
<keyword evidence="4 6" id="KW-1133">Transmembrane helix</keyword>
<accession>A0A318YS80</accession>
<evidence type="ECO:0000313" key="8">
    <source>
        <dbReference type="Proteomes" id="UP000247647"/>
    </source>
</evidence>
<dbReference type="Gene3D" id="1.20.1720.10">
    <property type="entry name" value="Multidrug resistance protein D"/>
    <property type="match status" value="1"/>
</dbReference>
<evidence type="ECO:0000256" key="5">
    <source>
        <dbReference type="ARBA" id="ARBA00023136"/>
    </source>
</evidence>
<dbReference type="PANTHER" id="PTHR23501:SF201">
    <property type="entry name" value="MFS AFLATOXIN EFFLUX PUMP"/>
    <property type="match status" value="1"/>
</dbReference>
<organism evidence="7 8">
    <name type="scientific">Aspergillus neoniger (strain CBS 115656)</name>
    <dbReference type="NCBI Taxonomy" id="1448310"/>
    <lineage>
        <taxon>Eukaryota</taxon>
        <taxon>Fungi</taxon>
        <taxon>Dikarya</taxon>
        <taxon>Ascomycota</taxon>
        <taxon>Pezizomycotina</taxon>
        <taxon>Eurotiomycetes</taxon>
        <taxon>Eurotiomycetidae</taxon>
        <taxon>Eurotiales</taxon>
        <taxon>Aspergillaceae</taxon>
        <taxon>Aspergillus</taxon>
        <taxon>Aspergillus subgen. Circumdati</taxon>
    </lineage>
</organism>
<comment type="subcellular location">
    <subcellularLocation>
        <location evidence="1">Membrane</location>
        <topology evidence="1">Multi-pass membrane protein</topology>
    </subcellularLocation>
</comment>
<dbReference type="Proteomes" id="UP000247647">
    <property type="component" value="Unassembled WGS sequence"/>
</dbReference>
<name>A0A318YS80_ASPNB</name>
<feature type="transmembrane region" description="Helical" evidence="6">
    <location>
        <begin position="6"/>
        <end position="25"/>
    </location>
</feature>
<dbReference type="RefSeq" id="XP_025482714.1">
    <property type="nucleotide sequence ID" value="XM_025625108.1"/>
</dbReference>
<evidence type="ECO:0000256" key="4">
    <source>
        <dbReference type="ARBA" id="ARBA00022989"/>
    </source>
</evidence>
<keyword evidence="2" id="KW-0813">Transport</keyword>
<dbReference type="SUPFAM" id="SSF103473">
    <property type="entry name" value="MFS general substrate transporter"/>
    <property type="match status" value="1"/>
</dbReference>
<reference evidence="7" key="1">
    <citation type="submission" date="2016-12" db="EMBL/GenBank/DDBJ databases">
        <title>The genomes of Aspergillus section Nigri reveals drivers in fungal speciation.</title>
        <authorList>
            <consortium name="DOE Joint Genome Institute"/>
            <person name="Vesth T.C."/>
            <person name="Nybo J."/>
            <person name="Theobald S."/>
            <person name="Brandl J."/>
            <person name="Frisvad J.C."/>
            <person name="Nielsen K.F."/>
            <person name="Lyhne E.K."/>
            <person name="Kogle M.E."/>
            <person name="Kuo A."/>
            <person name="Riley R."/>
            <person name="Clum A."/>
            <person name="Nolan M."/>
            <person name="Lipzen A."/>
            <person name="Salamov A."/>
            <person name="Henrissat B."/>
            <person name="Wiebenga A."/>
            <person name="De Vries R.P."/>
            <person name="Grigoriev I.V."/>
            <person name="Mortensen U.H."/>
            <person name="Andersen M.R."/>
            <person name="Baker S.E."/>
        </authorList>
    </citation>
    <scope>NUCLEOTIDE SEQUENCE [LARGE SCALE GENOMIC DNA]</scope>
    <source>
        <strain evidence="7">CBS 115656</strain>
    </source>
</reference>
<proteinExistence type="predicted"/>
<dbReference type="GeneID" id="37127564"/>
<keyword evidence="5 6" id="KW-0472">Membrane</keyword>
<dbReference type="AlphaFoldDB" id="A0A318YS80"/>
<gene>
    <name evidence="7" type="ORF">BO87DRAFT_394237</name>
</gene>
<dbReference type="EMBL" id="KZ821450">
    <property type="protein sequence ID" value="PYH37236.1"/>
    <property type="molecule type" value="Genomic_DNA"/>
</dbReference>
<dbReference type="Pfam" id="PF06609">
    <property type="entry name" value="TRI12"/>
    <property type="match status" value="1"/>
</dbReference>
<dbReference type="GO" id="GO:0005886">
    <property type="term" value="C:plasma membrane"/>
    <property type="evidence" value="ECO:0007669"/>
    <property type="project" value="TreeGrafter"/>
</dbReference>
<protein>
    <recommendedName>
        <fullName evidence="9">Major facilitator superfamily (MFS) profile domain-containing protein</fullName>
    </recommendedName>
</protein>
<keyword evidence="3 6" id="KW-0812">Transmembrane</keyword>
<dbReference type="OrthoDB" id="10021397at2759"/>
<evidence type="ECO:0000256" key="3">
    <source>
        <dbReference type="ARBA" id="ARBA00022692"/>
    </source>
</evidence>
<evidence type="ECO:0000256" key="2">
    <source>
        <dbReference type="ARBA" id="ARBA00022448"/>
    </source>
</evidence>
<feature type="transmembrane region" description="Helical" evidence="6">
    <location>
        <begin position="93"/>
        <end position="113"/>
    </location>
</feature>
<dbReference type="GO" id="GO:0022857">
    <property type="term" value="F:transmembrane transporter activity"/>
    <property type="evidence" value="ECO:0007669"/>
    <property type="project" value="InterPro"/>
</dbReference>
<evidence type="ECO:0000256" key="1">
    <source>
        <dbReference type="ARBA" id="ARBA00004141"/>
    </source>
</evidence>
<feature type="transmembrane region" description="Helical" evidence="6">
    <location>
        <begin position="134"/>
        <end position="153"/>
    </location>
</feature>
<evidence type="ECO:0000313" key="7">
    <source>
        <dbReference type="EMBL" id="PYH37236.1"/>
    </source>
</evidence>
<dbReference type="PANTHER" id="PTHR23501">
    <property type="entry name" value="MAJOR FACILITATOR SUPERFAMILY"/>
    <property type="match status" value="1"/>
</dbReference>